<dbReference type="RefSeq" id="WP_184111919.1">
    <property type="nucleotide sequence ID" value="NZ_BNAJ01000005.1"/>
</dbReference>
<dbReference type="EMBL" id="BNAJ01000005">
    <property type="protein sequence ID" value="GHF45997.1"/>
    <property type="molecule type" value="Genomic_DNA"/>
</dbReference>
<dbReference type="PROSITE" id="PS50977">
    <property type="entry name" value="HTH_TETR_2"/>
    <property type="match status" value="1"/>
</dbReference>
<evidence type="ECO:0000256" key="4">
    <source>
        <dbReference type="PROSITE-ProRule" id="PRU00335"/>
    </source>
</evidence>
<sequence>MPSPSAPRRLDADTRRAQLLEAAQALFIERGFEGVGMNDVAHALGTSRPTVYAYFTSTEAMLRALLDARLPALWQRLRPLLDTGTGLAALDYAAIFTALLHERDLLLLMHSGGGPTFREERARFLDELAALLAPYRPEHAARHDGALRIVTLLLEAVAVESLRHPGATPGDVDDTLAAFIAGGLAALRRAPA</sequence>
<keyword evidence="3" id="KW-0804">Transcription</keyword>
<dbReference type="GO" id="GO:0003700">
    <property type="term" value="F:DNA-binding transcription factor activity"/>
    <property type="evidence" value="ECO:0007669"/>
    <property type="project" value="TreeGrafter"/>
</dbReference>
<dbReference type="Proteomes" id="UP000619376">
    <property type="component" value="Unassembled WGS sequence"/>
</dbReference>
<dbReference type="SUPFAM" id="SSF46689">
    <property type="entry name" value="Homeodomain-like"/>
    <property type="match status" value="1"/>
</dbReference>
<dbReference type="InterPro" id="IPR050109">
    <property type="entry name" value="HTH-type_TetR-like_transc_reg"/>
</dbReference>
<dbReference type="Pfam" id="PF00440">
    <property type="entry name" value="TetR_N"/>
    <property type="match status" value="1"/>
</dbReference>
<dbReference type="InterPro" id="IPR001647">
    <property type="entry name" value="HTH_TetR"/>
</dbReference>
<reference evidence="6" key="1">
    <citation type="journal article" date="2014" name="Int. J. Syst. Evol. Microbiol.">
        <title>Complete genome of a new Firmicutes species belonging to the dominant human colonic microbiota ('Ruminococcus bicirculans') reveals two chromosomes and a selective capacity to utilize plant glucans.</title>
        <authorList>
            <consortium name="NISC Comparative Sequencing Program"/>
            <person name="Wegmann U."/>
            <person name="Louis P."/>
            <person name="Goesmann A."/>
            <person name="Henrissat B."/>
            <person name="Duncan S.H."/>
            <person name="Flint H.J."/>
        </authorList>
    </citation>
    <scope>NUCLEOTIDE SEQUENCE</scope>
    <source>
        <strain evidence="6">CGMCC 1.18437</strain>
    </source>
</reference>
<evidence type="ECO:0000256" key="2">
    <source>
        <dbReference type="ARBA" id="ARBA00023125"/>
    </source>
</evidence>
<dbReference type="EMBL" id="JACHFK010000005">
    <property type="protein sequence ID" value="MBB5376875.1"/>
    <property type="molecule type" value="Genomic_DNA"/>
</dbReference>
<keyword evidence="2 4" id="KW-0238">DNA-binding</keyword>
<evidence type="ECO:0000313" key="8">
    <source>
        <dbReference type="Proteomes" id="UP000539473"/>
    </source>
</evidence>
<reference evidence="9" key="2">
    <citation type="journal article" date="2019" name="Int. J. Syst. Evol. Microbiol.">
        <title>The Global Catalogue of Microorganisms (GCM) 10K type strain sequencing project: providing services to taxonomists for standard genome sequencing and annotation.</title>
        <authorList>
            <consortium name="The Broad Institute Genomics Platform"/>
            <consortium name="The Broad Institute Genome Sequencing Center for Infectious Disease"/>
            <person name="Wu L."/>
            <person name="Ma J."/>
        </authorList>
    </citation>
    <scope>NUCLEOTIDE SEQUENCE [LARGE SCALE GENOMIC DNA]</scope>
    <source>
        <strain evidence="9">CGMCC 1.18437</strain>
    </source>
</reference>
<evidence type="ECO:0000313" key="6">
    <source>
        <dbReference type="EMBL" id="GHF45997.1"/>
    </source>
</evidence>
<dbReference type="PANTHER" id="PTHR30055:SF184">
    <property type="entry name" value="HTH-TYPE TRANSCRIPTIONAL REGULATOR ETHR"/>
    <property type="match status" value="1"/>
</dbReference>
<dbReference type="AlphaFoldDB" id="A0A7W8KFC3"/>
<protein>
    <submittedName>
        <fullName evidence="7">AcrR family transcriptional regulator</fullName>
    </submittedName>
    <submittedName>
        <fullName evidence="6">TetR family transcriptional regulator</fullName>
    </submittedName>
</protein>
<gene>
    <name evidence="6" type="ORF">GCM10017781_23030</name>
    <name evidence="7" type="ORF">HNQ07_002339</name>
</gene>
<reference evidence="6" key="4">
    <citation type="submission" date="2024-05" db="EMBL/GenBank/DDBJ databases">
        <authorList>
            <person name="Sun Q."/>
            <person name="Zhou Y."/>
        </authorList>
    </citation>
    <scope>NUCLEOTIDE SEQUENCE</scope>
    <source>
        <strain evidence="6">CGMCC 1.18437</strain>
    </source>
</reference>
<dbReference type="GO" id="GO:0000976">
    <property type="term" value="F:transcription cis-regulatory region binding"/>
    <property type="evidence" value="ECO:0007669"/>
    <property type="project" value="TreeGrafter"/>
</dbReference>
<feature type="DNA-binding region" description="H-T-H motif" evidence="4">
    <location>
        <begin position="36"/>
        <end position="55"/>
    </location>
</feature>
<keyword evidence="9" id="KW-1185">Reference proteome</keyword>
<dbReference type="Gene3D" id="1.10.357.10">
    <property type="entry name" value="Tetracycline Repressor, domain 2"/>
    <property type="match status" value="1"/>
</dbReference>
<evidence type="ECO:0000313" key="7">
    <source>
        <dbReference type="EMBL" id="MBB5376875.1"/>
    </source>
</evidence>
<name>A0A7W8KFC3_9DEIO</name>
<proteinExistence type="predicted"/>
<accession>A0A7W8KFC3</accession>
<dbReference type="PANTHER" id="PTHR30055">
    <property type="entry name" value="HTH-TYPE TRANSCRIPTIONAL REGULATOR RUTR"/>
    <property type="match status" value="1"/>
</dbReference>
<keyword evidence="1" id="KW-0805">Transcription regulation</keyword>
<dbReference type="FunFam" id="1.10.10.60:FF:000141">
    <property type="entry name" value="TetR family transcriptional regulator"/>
    <property type="match status" value="1"/>
</dbReference>
<dbReference type="Proteomes" id="UP000539473">
    <property type="component" value="Unassembled WGS sequence"/>
</dbReference>
<dbReference type="PRINTS" id="PR00455">
    <property type="entry name" value="HTHTETR"/>
</dbReference>
<evidence type="ECO:0000256" key="3">
    <source>
        <dbReference type="ARBA" id="ARBA00023163"/>
    </source>
</evidence>
<dbReference type="InterPro" id="IPR009057">
    <property type="entry name" value="Homeodomain-like_sf"/>
</dbReference>
<comment type="caution">
    <text evidence="7">The sequence shown here is derived from an EMBL/GenBank/DDBJ whole genome shotgun (WGS) entry which is preliminary data.</text>
</comment>
<reference evidence="7 8" key="3">
    <citation type="submission" date="2020-08" db="EMBL/GenBank/DDBJ databases">
        <title>Genomic Encyclopedia of Type Strains, Phase IV (KMG-IV): sequencing the most valuable type-strain genomes for metagenomic binning, comparative biology and taxonomic classification.</title>
        <authorList>
            <person name="Goeker M."/>
        </authorList>
    </citation>
    <scope>NUCLEOTIDE SEQUENCE [LARGE SCALE GENOMIC DNA]</scope>
    <source>
        <strain evidence="7 8">DSM 27521</strain>
    </source>
</reference>
<evidence type="ECO:0000256" key="1">
    <source>
        <dbReference type="ARBA" id="ARBA00023015"/>
    </source>
</evidence>
<evidence type="ECO:0000313" key="9">
    <source>
        <dbReference type="Proteomes" id="UP000619376"/>
    </source>
</evidence>
<evidence type="ECO:0000259" key="5">
    <source>
        <dbReference type="PROSITE" id="PS50977"/>
    </source>
</evidence>
<feature type="domain" description="HTH tetR-type" evidence="5">
    <location>
        <begin position="13"/>
        <end position="73"/>
    </location>
</feature>
<organism evidence="7 8">
    <name type="scientific">Deinococcus metalli</name>
    <dbReference type="NCBI Taxonomy" id="1141878"/>
    <lineage>
        <taxon>Bacteria</taxon>
        <taxon>Thermotogati</taxon>
        <taxon>Deinococcota</taxon>
        <taxon>Deinococci</taxon>
        <taxon>Deinococcales</taxon>
        <taxon>Deinococcaceae</taxon>
        <taxon>Deinococcus</taxon>
    </lineage>
</organism>